<comment type="function">
    <text evidence="1">Neddylation of cullins play an essential role in the regulation of SCF-type complexes activity.</text>
</comment>
<evidence type="ECO:0000313" key="3">
    <source>
        <dbReference type="EMBL" id="NDV37242.1"/>
    </source>
</evidence>
<dbReference type="EMBL" id="GIBP01008273">
    <property type="protein sequence ID" value="NDV37242.1"/>
    <property type="molecule type" value="Transcribed_RNA"/>
</dbReference>
<dbReference type="Pfam" id="PF03556">
    <property type="entry name" value="Cullin_binding"/>
    <property type="match status" value="1"/>
</dbReference>
<dbReference type="GO" id="GO:0031624">
    <property type="term" value="F:ubiquitin conjugating enzyme binding"/>
    <property type="evidence" value="ECO:0007669"/>
    <property type="project" value="TreeGrafter"/>
</dbReference>
<dbReference type="InterPro" id="IPR005176">
    <property type="entry name" value="PONY_dom"/>
</dbReference>
<dbReference type="AlphaFoldDB" id="A0A6B2LJG9"/>
<dbReference type="InterPro" id="IPR042460">
    <property type="entry name" value="DCN1-like_PONY"/>
</dbReference>
<dbReference type="GO" id="GO:0097602">
    <property type="term" value="F:cullin family protein binding"/>
    <property type="evidence" value="ECO:0007669"/>
    <property type="project" value="TreeGrafter"/>
</dbReference>
<evidence type="ECO:0000256" key="1">
    <source>
        <dbReference type="RuleBase" id="RU410713"/>
    </source>
</evidence>
<name>A0A6B2LJG9_9EUKA</name>
<feature type="domain" description="DCUN1" evidence="2">
    <location>
        <begin position="1"/>
        <end position="184"/>
    </location>
</feature>
<proteinExistence type="predicted"/>
<dbReference type="PANTHER" id="PTHR12281:SF12">
    <property type="entry name" value="DEFECTIVE IN CULLIN NEDDYLATION PROTEIN"/>
    <property type="match status" value="1"/>
</dbReference>
<accession>A0A6B2LJG9</accession>
<dbReference type="PANTHER" id="PTHR12281">
    <property type="entry name" value="RP42 RELATED"/>
    <property type="match status" value="1"/>
</dbReference>
<protein>
    <recommendedName>
        <fullName evidence="1">Defective in cullin neddylation protein</fullName>
    </recommendedName>
</protein>
<dbReference type="Gene3D" id="1.10.238.200">
    <property type="entry name" value="Cullin, PONY binding domain"/>
    <property type="match status" value="1"/>
</dbReference>
<dbReference type="GO" id="GO:0000151">
    <property type="term" value="C:ubiquitin ligase complex"/>
    <property type="evidence" value="ECO:0007669"/>
    <property type="project" value="TreeGrafter"/>
</dbReference>
<evidence type="ECO:0000259" key="2">
    <source>
        <dbReference type="PROSITE" id="PS51229"/>
    </source>
</evidence>
<dbReference type="InterPro" id="IPR014764">
    <property type="entry name" value="DCN-prot"/>
</dbReference>
<sequence length="193" mass="22797">MDQFFNTYKDPQSDVIGPAQLEKFCGDMGIDSSDVSILVLAWHLKSQQLGHFSREEFHQGMKKLRVANIASLKVMLENVKKNYDKIQADKFYDLYQFSFRYCLERPTQKFLSPEIASIMLNLVLMDKPHVKTFTQFLVDCQKKINIDQWKVFLDFSKTIQQDFSNYNEEESWPCIFDEYVEYQTAKQLLPESQ</sequence>
<reference evidence="3" key="1">
    <citation type="journal article" date="2020" name="J. Eukaryot. Microbiol.">
        <title>De novo Sequencing, Assembly and Annotation of the Transcriptome for the Free-Living Testate Amoeba Arcella intermedia.</title>
        <authorList>
            <person name="Ribeiro G.M."/>
            <person name="Porfirio-Sousa A.L."/>
            <person name="Maurer-Alcala X.X."/>
            <person name="Katz L.A."/>
            <person name="Lahr D.J.G."/>
        </authorList>
    </citation>
    <scope>NUCLEOTIDE SEQUENCE</scope>
</reference>
<dbReference type="GO" id="GO:0032182">
    <property type="term" value="F:ubiquitin-like protein binding"/>
    <property type="evidence" value="ECO:0007669"/>
    <property type="project" value="TreeGrafter"/>
</dbReference>
<dbReference type="Gene3D" id="1.10.238.10">
    <property type="entry name" value="EF-hand"/>
    <property type="match status" value="1"/>
</dbReference>
<dbReference type="GO" id="GO:0045116">
    <property type="term" value="P:protein neddylation"/>
    <property type="evidence" value="ECO:0007669"/>
    <property type="project" value="TreeGrafter"/>
</dbReference>
<organism evidence="3">
    <name type="scientific">Arcella intermedia</name>
    <dbReference type="NCBI Taxonomy" id="1963864"/>
    <lineage>
        <taxon>Eukaryota</taxon>
        <taxon>Amoebozoa</taxon>
        <taxon>Tubulinea</taxon>
        <taxon>Elardia</taxon>
        <taxon>Arcellinida</taxon>
        <taxon>Sphaerothecina</taxon>
        <taxon>Arcellidae</taxon>
        <taxon>Arcella</taxon>
    </lineage>
</organism>
<dbReference type="PROSITE" id="PS51229">
    <property type="entry name" value="DCUN1"/>
    <property type="match status" value="1"/>
</dbReference>